<name>A0ABV8FJC6_9ACTN</name>
<keyword evidence="2" id="KW-1003">Cell membrane</keyword>
<proteinExistence type="predicted"/>
<keyword evidence="5" id="KW-0573">Peptidoglycan synthesis</keyword>
<dbReference type="PANTHER" id="PTHR47019">
    <property type="entry name" value="LIPID II FLIPPASE MURJ"/>
    <property type="match status" value="1"/>
</dbReference>
<evidence type="ECO:0000256" key="7">
    <source>
        <dbReference type="ARBA" id="ARBA00023136"/>
    </source>
</evidence>
<dbReference type="InterPro" id="IPR004268">
    <property type="entry name" value="MurJ"/>
</dbReference>
<feature type="transmembrane region" description="Helical" evidence="9">
    <location>
        <begin position="486"/>
        <end position="508"/>
    </location>
</feature>
<evidence type="ECO:0000313" key="10">
    <source>
        <dbReference type="EMBL" id="MFC3996217.1"/>
    </source>
</evidence>
<evidence type="ECO:0000256" key="5">
    <source>
        <dbReference type="ARBA" id="ARBA00022984"/>
    </source>
</evidence>
<feature type="transmembrane region" description="Helical" evidence="9">
    <location>
        <begin position="342"/>
        <end position="364"/>
    </location>
</feature>
<feature type="transmembrane region" description="Helical" evidence="9">
    <location>
        <begin position="458"/>
        <end position="480"/>
    </location>
</feature>
<keyword evidence="4" id="KW-0133">Cell shape</keyword>
<evidence type="ECO:0000256" key="3">
    <source>
        <dbReference type="ARBA" id="ARBA00022692"/>
    </source>
</evidence>
<evidence type="ECO:0000256" key="1">
    <source>
        <dbReference type="ARBA" id="ARBA00004651"/>
    </source>
</evidence>
<feature type="transmembrane region" description="Helical" evidence="9">
    <location>
        <begin position="107"/>
        <end position="127"/>
    </location>
</feature>
<keyword evidence="3 9" id="KW-0812">Transmembrane</keyword>
<protein>
    <submittedName>
        <fullName evidence="10">Murein biosynthesis integral membrane protein MurJ</fullName>
    </submittedName>
</protein>
<evidence type="ECO:0000256" key="9">
    <source>
        <dbReference type="SAM" id="Phobius"/>
    </source>
</evidence>
<keyword evidence="7 9" id="KW-0472">Membrane</keyword>
<feature type="transmembrane region" description="Helical" evidence="9">
    <location>
        <begin position="385"/>
        <end position="412"/>
    </location>
</feature>
<keyword evidence="11" id="KW-1185">Reference proteome</keyword>
<feature type="region of interest" description="Disordered" evidence="8">
    <location>
        <begin position="1"/>
        <end position="64"/>
    </location>
</feature>
<organism evidence="10 11">
    <name type="scientific">Nocardiopsis sediminis</name>
    <dbReference type="NCBI Taxonomy" id="1778267"/>
    <lineage>
        <taxon>Bacteria</taxon>
        <taxon>Bacillati</taxon>
        <taxon>Actinomycetota</taxon>
        <taxon>Actinomycetes</taxon>
        <taxon>Streptosporangiales</taxon>
        <taxon>Nocardiopsidaceae</taxon>
        <taxon>Nocardiopsis</taxon>
    </lineage>
</organism>
<keyword evidence="6 9" id="KW-1133">Transmembrane helix</keyword>
<comment type="caution">
    <text evidence="10">The sequence shown here is derived from an EMBL/GenBank/DDBJ whole genome shotgun (WGS) entry which is preliminary data.</text>
</comment>
<feature type="transmembrane region" description="Helical" evidence="9">
    <location>
        <begin position="147"/>
        <end position="173"/>
    </location>
</feature>
<feature type="transmembrane region" description="Helical" evidence="9">
    <location>
        <begin position="424"/>
        <end position="446"/>
    </location>
</feature>
<evidence type="ECO:0000256" key="8">
    <source>
        <dbReference type="SAM" id="MobiDB-lite"/>
    </source>
</evidence>
<evidence type="ECO:0000256" key="2">
    <source>
        <dbReference type="ARBA" id="ARBA00022475"/>
    </source>
</evidence>
<feature type="transmembrane region" description="Helical" evidence="9">
    <location>
        <begin position="185"/>
        <end position="204"/>
    </location>
</feature>
<dbReference type="EMBL" id="JBHSBH010000007">
    <property type="protein sequence ID" value="MFC3996217.1"/>
    <property type="molecule type" value="Genomic_DNA"/>
</dbReference>
<dbReference type="PANTHER" id="PTHR47019:SF1">
    <property type="entry name" value="LIPID II FLIPPASE MURJ"/>
    <property type="match status" value="1"/>
</dbReference>
<gene>
    <name evidence="10" type="primary">murJ</name>
    <name evidence="10" type="ORF">ACFOVU_09845</name>
</gene>
<dbReference type="CDD" id="cd13123">
    <property type="entry name" value="MATE_MurJ_like"/>
    <property type="match status" value="1"/>
</dbReference>
<sequence>MPRNRPPHPAAARTSPHPGPRSPPVTAQNLRPTTDGPPEPDAPPADGPSGADRPGTGRTSAARSSLTMAVGTMASRVTGFVRTVVLAAAIGTQLLGDAYTAANTIPFIVYDLLIGGLMASVIVPFLVRRRRSDPDGGAATEQRLFTLACALLVALTVAGVLAAEALISMYAGAFTGAQREVAVLLARYLLVQIFFVGISGLSSAMLNTRGRFGPPVWAPVLNNLAIIGVGAAFLLTDGPGATPETISPAQVALLGAGTVCGVALQAAVLQWSLRSTGFRWRPRLDLRGSGLGEAARAAGWTFVLVCTMQAGFLVTANLATRAGVRAAAEEVPVGAGLTAYNYAYQLFQLPYAIIAVSIITVLLPRMSEHAADGDWPRLRDAFSRGLRTATALLLPAGAAMAVFAPQICVLLFARGATSTADAAAIGQVLAVFAAGLIPFTGYQLLLRAFYACGDTRTPALLAIGNMAAHTAMALLAYAVLPPGRAVAGIAGGFMLSYLVGLVIGAQVLRRRLGGLHLRSTAVSLLRLHLAAAPAAAAGWITGRALGGVLGTGPAGLALTCLTGAAAIAGVYALACLLLRAPEVRDAAARLRRPLRRRG</sequence>
<feature type="compositionally biased region" description="Pro residues" evidence="8">
    <location>
        <begin position="35"/>
        <end position="46"/>
    </location>
</feature>
<feature type="transmembrane region" description="Helical" evidence="9">
    <location>
        <begin position="251"/>
        <end position="273"/>
    </location>
</feature>
<dbReference type="NCBIfam" id="TIGR01695">
    <property type="entry name" value="murJ_mviN"/>
    <property type="match status" value="1"/>
</dbReference>
<evidence type="ECO:0000256" key="4">
    <source>
        <dbReference type="ARBA" id="ARBA00022960"/>
    </source>
</evidence>
<reference evidence="11" key="1">
    <citation type="journal article" date="2019" name="Int. J. Syst. Evol. Microbiol.">
        <title>The Global Catalogue of Microorganisms (GCM) 10K type strain sequencing project: providing services to taxonomists for standard genome sequencing and annotation.</title>
        <authorList>
            <consortium name="The Broad Institute Genomics Platform"/>
            <consortium name="The Broad Institute Genome Sequencing Center for Infectious Disease"/>
            <person name="Wu L."/>
            <person name="Ma J."/>
        </authorList>
    </citation>
    <scope>NUCLEOTIDE SEQUENCE [LARGE SCALE GENOMIC DNA]</scope>
    <source>
        <strain evidence="11">TBRC 1826</strain>
    </source>
</reference>
<feature type="transmembrane region" description="Helical" evidence="9">
    <location>
        <begin position="73"/>
        <end position="95"/>
    </location>
</feature>
<dbReference type="PRINTS" id="PR01806">
    <property type="entry name" value="VIRFACTRMVIN"/>
</dbReference>
<feature type="transmembrane region" description="Helical" evidence="9">
    <location>
        <begin position="554"/>
        <end position="578"/>
    </location>
</feature>
<dbReference type="Pfam" id="PF03023">
    <property type="entry name" value="MurJ"/>
    <property type="match status" value="1"/>
</dbReference>
<accession>A0ABV8FJC6</accession>
<feature type="transmembrane region" description="Helical" evidence="9">
    <location>
        <begin position="294"/>
        <end position="314"/>
    </location>
</feature>
<feature type="transmembrane region" description="Helical" evidence="9">
    <location>
        <begin position="216"/>
        <end position="236"/>
    </location>
</feature>
<evidence type="ECO:0000256" key="6">
    <source>
        <dbReference type="ARBA" id="ARBA00022989"/>
    </source>
</evidence>
<dbReference type="RefSeq" id="WP_378532067.1">
    <property type="nucleotide sequence ID" value="NZ_JBHSBH010000007.1"/>
</dbReference>
<dbReference type="InterPro" id="IPR051050">
    <property type="entry name" value="Lipid_II_flippase_MurJ/MviN"/>
</dbReference>
<feature type="transmembrane region" description="Helical" evidence="9">
    <location>
        <begin position="520"/>
        <end position="542"/>
    </location>
</feature>
<comment type="subcellular location">
    <subcellularLocation>
        <location evidence="1">Cell membrane</location>
        <topology evidence="1">Multi-pass membrane protein</topology>
    </subcellularLocation>
</comment>
<dbReference type="Proteomes" id="UP001595847">
    <property type="component" value="Unassembled WGS sequence"/>
</dbReference>
<evidence type="ECO:0000313" key="11">
    <source>
        <dbReference type="Proteomes" id="UP001595847"/>
    </source>
</evidence>